<proteinExistence type="predicted"/>
<dbReference type="SUPFAM" id="SSF51679">
    <property type="entry name" value="Bacterial luciferase-like"/>
    <property type="match status" value="1"/>
</dbReference>
<gene>
    <name evidence="4" type="ORF">GB928_027215</name>
</gene>
<sequence>MIEQALLAERLGFRSVSIPEHHLVNVLLVPSPLQMAVKIASLTSRVEITTAIVVLPVRDMRIFAGEVVQADILCNGRLVLGVGRGAFAYEVERLGTPITETRQKFDESFDVLSALLSREEVSWDGKYYRFEPITIMPRPVRRIPMMVAAMAPEAIYAAASRGLSVQTTPLQESNSVLLEQVDAFKRGKATAGKKGKNSRLSLQRVAYAARDEADAKRCIALIHEYYKRFDNVFSGPGIVNNGLIEPLPRKQTLEELERNVLVCPPAEMIDRLGAYEEAGIDEVILSGGFGQSQADMLEMMHRFASEVAPHFAKSNLNAVA</sequence>
<keyword evidence="1" id="KW-0560">Oxidoreductase</keyword>
<keyword evidence="5" id="KW-1185">Reference proteome</keyword>
<feature type="domain" description="Luciferase-like" evidence="3">
    <location>
        <begin position="2"/>
        <end position="282"/>
    </location>
</feature>
<accession>A0ABT8XN98</accession>
<evidence type="ECO:0000256" key="1">
    <source>
        <dbReference type="ARBA" id="ARBA00023002"/>
    </source>
</evidence>
<dbReference type="PANTHER" id="PTHR30137:SF8">
    <property type="entry name" value="BLR5498 PROTEIN"/>
    <property type="match status" value="1"/>
</dbReference>
<reference evidence="4" key="1">
    <citation type="submission" date="2022-04" db="EMBL/GenBank/DDBJ databases">
        <title>Shinella lacus sp. nov., a novel member of the genus Shinella from water.</title>
        <authorList>
            <person name="Deng Y."/>
        </authorList>
    </citation>
    <scope>NUCLEOTIDE SEQUENCE</scope>
    <source>
        <strain evidence="4">JCM 31239</strain>
    </source>
</reference>
<evidence type="ECO:0000313" key="5">
    <source>
        <dbReference type="Proteomes" id="UP001177080"/>
    </source>
</evidence>
<keyword evidence="2" id="KW-0503">Monooxygenase</keyword>
<dbReference type="Proteomes" id="UP001177080">
    <property type="component" value="Unassembled WGS sequence"/>
</dbReference>
<protein>
    <submittedName>
        <fullName evidence="4">LLM class flavin-dependent oxidoreductase</fullName>
    </submittedName>
</protein>
<dbReference type="EMBL" id="WHSC02000017">
    <property type="protein sequence ID" value="MDO6124878.1"/>
    <property type="molecule type" value="Genomic_DNA"/>
</dbReference>
<organism evidence="4 5">
    <name type="scientific">Shinella curvata</name>
    <dbReference type="NCBI Taxonomy" id="1817964"/>
    <lineage>
        <taxon>Bacteria</taxon>
        <taxon>Pseudomonadati</taxon>
        <taxon>Pseudomonadota</taxon>
        <taxon>Alphaproteobacteria</taxon>
        <taxon>Hyphomicrobiales</taxon>
        <taxon>Rhizobiaceae</taxon>
        <taxon>Shinella</taxon>
    </lineage>
</organism>
<dbReference type="Pfam" id="PF00296">
    <property type="entry name" value="Bac_luciferase"/>
    <property type="match status" value="1"/>
</dbReference>
<evidence type="ECO:0000313" key="4">
    <source>
        <dbReference type="EMBL" id="MDO6124878.1"/>
    </source>
</evidence>
<comment type="caution">
    <text evidence="4">The sequence shown here is derived from an EMBL/GenBank/DDBJ whole genome shotgun (WGS) entry which is preliminary data.</text>
</comment>
<evidence type="ECO:0000256" key="2">
    <source>
        <dbReference type="ARBA" id="ARBA00023033"/>
    </source>
</evidence>
<evidence type="ECO:0000259" key="3">
    <source>
        <dbReference type="Pfam" id="PF00296"/>
    </source>
</evidence>
<dbReference type="RefSeq" id="WP_244763689.1">
    <property type="nucleotide sequence ID" value="NZ_JALJCJ010000008.1"/>
</dbReference>
<name>A0ABT8XN98_9HYPH</name>
<dbReference type="InterPro" id="IPR011251">
    <property type="entry name" value="Luciferase-like_dom"/>
</dbReference>
<dbReference type="PANTHER" id="PTHR30137">
    <property type="entry name" value="LUCIFERASE-LIKE MONOOXYGENASE"/>
    <property type="match status" value="1"/>
</dbReference>
<dbReference type="Gene3D" id="3.20.20.30">
    <property type="entry name" value="Luciferase-like domain"/>
    <property type="match status" value="1"/>
</dbReference>
<dbReference type="InterPro" id="IPR050766">
    <property type="entry name" value="Bact_Lucif_Oxidored"/>
</dbReference>
<dbReference type="InterPro" id="IPR036661">
    <property type="entry name" value="Luciferase-like_sf"/>
</dbReference>